<organism evidence="1 2">
    <name type="scientific">Monascus purpureus</name>
    <name type="common">Red mold</name>
    <name type="synonym">Monascus anka</name>
    <dbReference type="NCBI Taxonomy" id="5098"/>
    <lineage>
        <taxon>Eukaryota</taxon>
        <taxon>Fungi</taxon>
        <taxon>Dikarya</taxon>
        <taxon>Ascomycota</taxon>
        <taxon>Pezizomycotina</taxon>
        <taxon>Eurotiomycetes</taxon>
        <taxon>Eurotiomycetidae</taxon>
        <taxon>Eurotiales</taxon>
        <taxon>Aspergillaceae</taxon>
        <taxon>Monascus</taxon>
    </lineage>
</organism>
<keyword evidence="2" id="KW-1185">Reference proteome</keyword>
<protein>
    <submittedName>
        <fullName evidence="1">Uncharacterized protein</fullName>
    </submittedName>
</protein>
<name>A0A507QP64_MONPU</name>
<proteinExistence type="predicted"/>
<dbReference type="STRING" id="5098.A0A507QP64"/>
<reference evidence="1 2" key="1">
    <citation type="submission" date="2019-06" db="EMBL/GenBank/DDBJ databases">
        <title>Wine fermentation using esterase from Monascus purpureus.</title>
        <authorList>
            <person name="Geng C."/>
            <person name="Zhang Y."/>
        </authorList>
    </citation>
    <scope>NUCLEOTIDE SEQUENCE [LARGE SCALE GENOMIC DNA]</scope>
    <source>
        <strain evidence="1">HQ1</strain>
    </source>
</reference>
<evidence type="ECO:0000313" key="2">
    <source>
        <dbReference type="Proteomes" id="UP000319663"/>
    </source>
</evidence>
<comment type="caution">
    <text evidence="1">The sequence shown here is derived from an EMBL/GenBank/DDBJ whole genome shotgun (WGS) entry which is preliminary data.</text>
</comment>
<sequence length="372" mass="41527">MRSTHQIYLPTEIIVHIVRFIAADGDRRQSTLHACCLISRQWYLVAVSFLYEMPQLGMGTAFTLFTNTVAPPIRVRKRRVNLGSLVRRLDLSALVHHSSNSLTARLLNRVKENLEIFIAPRVSFSLPSLSKCLNLRYLDLALVSDPVPFSSLEKALRHLEKLNTLRLPRHTSLTTPTANWPPRLQRLQVSGTFSPSTISSFPWPPLLASLTLKNCDDLSVSSLGPFLSNPQLDRGLKRLTVSNLNRNLQPESINAIPAFLPNLTFLSVPGDLVEDTFLDIVAHMAPLSLQVLEFGYPYSDAELGFRTKSLHEALNGGLAELRSVGFAEVFVTEQRIVEDEEIELALQALAIKRARDGPVDGHVDTDVGVYYL</sequence>
<accession>A0A507QP64</accession>
<dbReference type="AlphaFoldDB" id="A0A507QP64"/>
<evidence type="ECO:0000313" key="1">
    <source>
        <dbReference type="EMBL" id="TQB70246.1"/>
    </source>
</evidence>
<gene>
    <name evidence="1" type="ORF">MPDQ_000755</name>
</gene>
<dbReference type="Proteomes" id="UP000319663">
    <property type="component" value="Unassembled WGS sequence"/>
</dbReference>
<dbReference type="EMBL" id="VIFY01000116">
    <property type="protein sequence ID" value="TQB70246.1"/>
    <property type="molecule type" value="Genomic_DNA"/>
</dbReference>
<dbReference type="InterPro" id="IPR032675">
    <property type="entry name" value="LRR_dom_sf"/>
</dbReference>
<dbReference type="Gene3D" id="3.80.10.10">
    <property type="entry name" value="Ribonuclease Inhibitor"/>
    <property type="match status" value="1"/>
</dbReference>
<dbReference type="SUPFAM" id="SSF52047">
    <property type="entry name" value="RNI-like"/>
    <property type="match status" value="1"/>
</dbReference>